<evidence type="ECO:0000313" key="2">
    <source>
        <dbReference type="Proteomes" id="UP000295509"/>
    </source>
</evidence>
<evidence type="ECO:0000313" key="1">
    <source>
        <dbReference type="EMBL" id="TDY52384.1"/>
    </source>
</evidence>
<dbReference type="AlphaFoldDB" id="A0A4R8LWS0"/>
<keyword evidence="2" id="KW-1185">Reference proteome</keyword>
<comment type="caution">
    <text evidence="1">The sequence shown here is derived from an EMBL/GenBank/DDBJ whole genome shotgun (WGS) entry which is preliminary data.</text>
</comment>
<name>A0A4R8LWS0_9BURK</name>
<protein>
    <submittedName>
        <fullName evidence="1">Uncharacterized protein</fullName>
    </submittedName>
</protein>
<gene>
    <name evidence="1" type="ORF">BX592_105270</name>
</gene>
<dbReference type="EMBL" id="SORE01000005">
    <property type="protein sequence ID" value="TDY52384.1"/>
    <property type="molecule type" value="Genomic_DNA"/>
</dbReference>
<dbReference type="Proteomes" id="UP000295509">
    <property type="component" value="Unassembled WGS sequence"/>
</dbReference>
<sequence>MNSPFGSVPAGLIVLTTDGRVQFGWIDPQTGGLCRSKAVCYAQGEKTRDVINEAEPESSCGARAQALALPA</sequence>
<dbReference type="OrthoDB" id="9032041at2"/>
<reference evidence="1 2" key="1">
    <citation type="submission" date="2019-03" db="EMBL/GenBank/DDBJ databases">
        <title>Genomic Encyclopedia of Type Strains, Phase III (KMG-III): the genomes of soil and plant-associated and newly described type strains.</title>
        <authorList>
            <person name="Whitman W."/>
        </authorList>
    </citation>
    <scope>NUCLEOTIDE SEQUENCE [LARGE SCALE GENOMIC DNA]</scope>
    <source>
        <strain evidence="1 2">LMG 29544</strain>
    </source>
</reference>
<dbReference type="RefSeq" id="WP_134191302.1">
    <property type="nucleotide sequence ID" value="NZ_JBHLUW010000027.1"/>
</dbReference>
<accession>A0A4R8LWS0</accession>
<proteinExistence type="predicted"/>
<organism evidence="1 2">
    <name type="scientific">Paraburkholderia rhizosphaerae</name>
    <dbReference type="NCBI Taxonomy" id="480658"/>
    <lineage>
        <taxon>Bacteria</taxon>
        <taxon>Pseudomonadati</taxon>
        <taxon>Pseudomonadota</taxon>
        <taxon>Betaproteobacteria</taxon>
        <taxon>Burkholderiales</taxon>
        <taxon>Burkholderiaceae</taxon>
        <taxon>Paraburkholderia</taxon>
    </lineage>
</organism>